<dbReference type="OrthoDB" id="4196845at2"/>
<feature type="domain" description="Cupin type-2" evidence="3">
    <location>
        <begin position="100"/>
        <end position="168"/>
    </location>
</feature>
<dbReference type="RefSeq" id="WP_024004484.1">
    <property type="nucleotide sequence ID" value="NZ_KI650979.1"/>
</dbReference>
<dbReference type="SUPFAM" id="SSF51182">
    <property type="entry name" value="RmlC-like cupins"/>
    <property type="match status" value="1"/>
</dbReference>
<dbReference type="PANTHER" id="PTHR41517">
    <property type="entry name" value="1,2-DIOXYGENASE PROTEIN-RELATED"/>
    <property type="match status" value="1"/>
</dbReference>
<proteinExistence type="predicted"/>
<dbReference type="PATRIC" id="fig|1424334.3.peg.1504"/>
<dbReference type="Pfam" id="PF07883">
    <property type="entry name" value="Cupin_2"/>
    <property type="match status" value="1"/>
</dbReference>
<dbReference type="GO" id="GO:0051213">
    <property type="term" value="F:dioxygenase activity"/>
    <property type="evidence" value="ECO:0007669"/>
    <property type="project" value="UniProtKB-KW"/>
</dbReference>
<dbReference type="STRING" id="1424334.W822_07520"/>
<keyword evidence="2" id="KW-0560">Oxidoreductase</keyword>
<gene>
    <name evidence="4" type="ORF">W822_07520</name>
</gene>
<accession>V8QTM5</accession>
<keyword evidence="5" id="KW-1185">Reference proteome</keyword>
<protein>
    <submittedName>
        <fullName evidence="4">Cupin</fullName>
    </submittedName>
</protein>
<sequence length="320" mass="35984">MHSDMLTPDFETTQNLDELHLKLEQINVKNGWNKPTPSLYPEPRQRYVPAHWRYADARAALHAAGRLVGTEWAERRNLILANPIEGNDYPTVTTMVAAYQMVKSGEKARSHRHTPNAMRIIMESTSPAYTIVSGVNVPMEPGDVLLTPNWHYHGHDNRSDTDAYWIDILDAPTVQLLGPMFFEHHPDAVEKTEKVDPDSSMRFAFRDYRPQLLAQPEAVPGVRMLGLGEGMVETFDRTAIGLAAGTVWKQPRKTASDIFVVVEGEGTSSVGGRQFAWARGDVIAVPSWIAQEHRAMQDAILIRVSDTPLLQALNWVREEK</sequence>
<dbReference type="CDD" id="cd02216">
    <property type="entry name" value="cupin_GDO-like_N"/>
    <property type="match status" value="1"/>
</dbReference>
<evidence type="ECO:0000256" key="2">
    <source>
        <dbReference type="ARBA" id="ARBA00023002"/>
    </source>
</evidence>
<dbReference type="Gene3D" id="2.60.120.10">
    <property type="entry name" value="Jelly Rolls"/>
    <property type="match status" value="2"/>
</dbReference>
<dbReference type="InterPro" id="IPR047183">
    <property type="entry name" value="GDO-like"/>
</dbReference>
<dbReference type="EMBL" id="AYXT01000009">
    <property type="protein sequence ID" value="ETF02693.1"/>
    <property type="molecule type" value="Genomic_DNA"/>
</dbReference>
<evidence type="ECO:0000259" key="3">
    <source>
        <dbReference type="Pfam" id="PF07883"/>
    </source>
</evidence>
<dbReference type="PANTHER" id="PTHR41517:SF1">
    <property type="entry name" value="CUPIN"/>
    <property type="match status" value="1"/>
</dbReference>
<dbReference type="Proteomes" id="UP000018733">
    <property type="component" value="Unassembled WGS sequence"/>
</dbReference>
<comment type="caution">
    <text evidence="4">The sequence shown here is derived from an EMBL/GenBank/DDBJ whole genome shotgun (WGS) entry which is preliminary data.</text>
</comment>
<dbReference type="AlphaFoldDB" id="V8QTM5"/>
<dbReference type="eggNOG" id="COG3435">
    <property type="taxonomic scope" value="Bacteria"/>
</dbReference>
<dbReference type="InterPro" id="IPR011051">
    <property type="entry name" value="RmlC_Cupin_sf"/>
</dbReference>
<keyword evidence="1" id="KW-0223">Dioxygenase</keyword>
<name>V8QTM5_9BURK</name>
<dbReference type="InterPro" id="IPR013096">
    <property type="entry name" value="Cupin_2"/>
</dbReference>
<dbReference type="InterPro" id="IPR014710">
    <property type="entry name" value="RmlC-like_jellyroll"/>
</dbReference>
<evidence type="ECO:0000256" key="1">
    <source>
        <dbReference type="ARBA" id="ARBA00022964"/>
    </source>
</evidence>
<evidence type="ECO:0000313" key="4">
    <source>
        <dbReference type="EMBL" id="ETF02693.1"/>
    </source>
</evidence>
<reference evidence="4 5" key="1">
    <citation type="journal article" date="2014" name="Genome Announc.">
        <title>Draft Genome Sequence of Advenella kashmirensis Strain W13003, a Polycyclic Aromatic Hydrocarbon-Degrading Bacterium.</title>
        <authorList>
            <person name="Wang X."/>
            <person name="Jin D."/>
            <person name="Zhou L."/>
            <person name="Wu L."/>
            <person name="An W."/>
            <person name="Zhao L."/>
        </authorList>
    </citation>
    <scope>NUCLEOTIDE SEQUENCE [LARGE SCALE GENOMIC DNA]</scope>
    <source>
        <strain evidence="4 5">W13003</strain>
    </source>
</reference>
<evidence type="ECO:0000313" key="5">
    <source>
        <dbReference type="Proteomes" id="UP000018733"/>
    </source>
</evidence>
<dbReference type="HOGENOM" id="CLU_060572_0_0_4"/>
<organism evidence="4 5">
    <name type="scientific">Advenella kashmirensis W13003</name>
    <dbReference type="NCBI Taxonomy" id="1424334"/>
    <lineage>
        <taxon>Bacteria</taxon>
        <taxon>Pseudomonadati</taxon>
        <taxon>Pseudomonadota</taxon>
        <taxon>Betaproteobacteria</taxon>
        <taxon>Burkholderiales</taxon>
        <taxon>Alcaligenaceae</taxon>
    </lineage>
</organism>